<evidence type="ECO:0000313" key="12">
    <source>
        <dbReference type="Proteomes" id="UP001148838"/>
    </source>
</evidence>
<keyword evidence="6 9" id="KW-0472">Membrane</keyword>
<keyword evidence="12" id="KW-1185">Reference proteome</keyword>
<keyword evidence="8" id="KW-0325">Glycoprotein</keyword>
<sequence>MLTWGMLSPHDFSILPPLQAQYCTVFLHRYPIGKRLLYKVLIGGFLHFILPAAGSDLRTYEDQNMANCVLNVLRYYFTSDRSILITAPNNRYNIMNREFDNGQEELLDTILQRINQHFVWSLQLNRPNLETLENNLEDWNNHNYVLLTWPDENDDISLNLITQMEEIMTKGSLHARSRFLVVVPHLGSQTPEDTALSILEELFNSYMILDVLVLVPFSETSVQPRTLVRNLHLYTRLPFHDSGSKVLRVNEWKMEQKIFSRDSDLFPAKMPLKMNSSPLKVATMHVEPVVIYTGSYTNQYNEKVYNFIGPEITILDIIVRHLNLSYYFVAPQNEAGYYDKVVGLIMSVASSNADIALGTLPLNARATEMADFLTPFFSSDLHWYVPCPKPFFTPEKLLAIFSLHVWILSIVVLISVATITYWISRFSNSKEHKHYRSPIRCFLSIWAIFLSVSAPKLPLSSTVRIFFLLFLWFSVAMNTIFQAFFTSFLLNPGVIDQIRTIEELLSSGVEYGYDRKLDNYLFPNKTETLAIKMLERAKDCVDYRKCLSKVINDGNYATLRSEIYAQYFVATTMPGRENVLCSLDSRFLTYTATMYLRKNSPYVEPFNKVLGRLINSGIINKMVDDVMYGWHFQRAPDSDKYDIETVDDSYFQFTTQHLAVSFYILIIGSSVCVSRKRLRENLAYIDAHFTFVADTIQQLESSSLSFCESMTLFLNAKSRLSVAPGKYAAQMYEKLKSIISRNPGYETINSVYKVLSGTGGELPGEFNVARMVLYNHVPVTSVHVERSFSAYKQILSNRRHKSECFNLETLLVVYCHSNYEHGDE</sequence>
<reference evidence="11 12" key="1">
    <citation type="journal article" date="2022" name="Allergy">
        <title>Genome assembly and annotation of Periplaneta americana reveal a comprehensive cockroach allergen profile.</title>
        <authorList>
            <person name="Wang L."/>
            <person name="Xiong Q."/>
            <person name="Saelim N."/>
            <person name="Wang L."/>
            <person name="Nong W."/>
            <person name="Wan A.T."/>
            <person name="Shi M."/>
            <person name="Liu X."/>
            <person name="Cao Q."/>
            <person name="Hui J.H.L."/>
            <person name="Sookrung N."/>
            <person name="Leung T.F."/>
            <person name="Tungtrongchitr A."/>
            <person name="Tsui S.K.W."/>
        </authorList>
    </citation>
    <scope>NUCLEOTIDE SEQUENCE [LARGE SCALE GENOMIC DNA]</scope>
    <source>
        <strain evidence="11">PWHHKU_190912</strain>
    </source>
</reference>
<comment type="caution">
    <text evidence="11">The sequence shown here is derived from an EMBL/GenBank/DDBJ whole genome shotgun (WGS) entry which is preliminary data.</text>
</comment>
<feature type="domain" description="Ionotropic glutamate receptor C-terminal" evidence="10">
    <location>
        <begin position="403"/>
        <end position="668"/>
    </location>
</feature>
<keyword evidence="4 9" id="KW-0812">Transmembrane</keyword>
<dbReference type="Gene3D" id="3.40.190.10">
    <property type="entry name" value="Periplasmic binding protein-like II"/>
    <property type="match status" value="1"/>
</dbReference>
<protein>
    <recommendedName>
        <fullName evidence="10">Ionotropic glutamate receptor C-terminal domain-containing protein</fullName>
    </recommendedName>
</protein>
<dbReference type="SUPFAM" id="SSF53850">
    <property type="entry name" value="Periplasmic binding protein-like II"/>
    <property type="match status" value="1"/>
</dbReference>
<dbReference type="Pfam" id="PF00060">
    <property type="entry name" value="Lig_chan"/>
    <property type="match status" value="1"/>
</dbReference>
<evidence type="ECO:0000256" key="5">
    <source>
        <dbReference type="ARBA" id="ARBA00022989"/>
    </source>
</evidence>
<gene>
    <name evidence="11" type="ORF">ANN_11178</name>
</gene>
<name>A0ABQ8T510_PERAM</name>
<evidence type="ECO:0000256" key="2">
    <source>
        <dbReference type="ARBA" id="ARBA00008685"/>
    </source>
</evidence>
<evidence type="ECO:0000256" key="9">
    <source>
        <dbReference type="SAM" id="Phobius"/>
    </source>
</evidence>
<comment type="subcellular location">
    <subcellularLocation>
        <location evidence="1">Cell membrane</location>
        <topology evidence="1">Multi-pass membrane protein</topology>
    </subcellularLocation>
</comment>
<comment type="similarity">
    <text evidence="2">Belongs to the glutamate-gated ion channel (TC 1.A.10.1) family.</text>
</comment>
<evidence type="ECO:0000256" key="7">
    <source>
        <dbReference type="ARBA" id="ARBA00023170"/>
    </source>
</evidence>
<organism evidence="11 12">
    <name type="scientific">Periplaneta americana</name>
    <name type="common">American cockroach</name>
    <name type="synonym">Blatta americana</name>
    <dbReference type="NCBI Taxonomy" id="6978"/>
    <lineage>
        <taxon>Eukaryota</taxon>
        <taxon>Metazoa</taxon>
        <taxon>Ecdysozoa</taxon>
        <taxon>Arthropoda</taxon>
        <taxon>Hexapoda</taxon>
        <taxon>Insecta</taxon>
        <taxon>Pterygota</taxon>
        <taxon>Neoptera</taxon>
        <taxon>Polyneoptera</taxon>
        <taxon>Dictyoptera</taxon>
        <taxon>Blattodea</taxon>
        <taxon>Blattoidea</taxon>
        <taxon>Blattidae</taxon>
        <taxon>Blattinae</taxon>
        <taxon>Periplaneta</taxon>
    </lineage>
</organism>
<dbReference type="PANTHER" id="PTHR42643">
    <property type="entry name" value="IONOTROPIC RECEPTOR 20A-RELATED"/>
    <property type="match status" value="1"/>
</dbReference>
<dbReference type="InterPro" id="IPR001320">
    <property type="entry name" value="Iontro_rcpt_C"/>
</dbReference>
<dbReference type="EMBL" id="JAJSOF020000015">
    <property type="protein sequence ID" value="KAJ4441323.1"/>
    <property type="molecule type" value="Genomic_DNA"/>
</dbReference>
<evidence type="ECO:0000259" key="10">
    <source>
        <dbReference type="Pfam" id="PF00060"/>
    </source>
</evidence>
<feature type="transmembrane region" description="Helical" evidence="9">
    <location>
        <begin position="397"/>
        <end position="423"/>
    </location>
</feature>
<keyword evidence="7" id="KW-0675">Receptor</keyword>
<evidence type="ECO:0000256" key="8">
    <source>
        <dbReference type="ARBA" id="ARBA00023180"/>
    </source>
</evidence>
<proteinExistence type="inferred from homology"/>
<evidence type="ECO:0000256" key="1">
    <source>
        <dbReference type="ARBA" id="ARBA00004651"/>
    </source>
</evidence>
<dbReference type="Proteomes" id="UP001148838">
    <property type="component" value="Unassembled WGS sequence"/>
</dbReference>
<dbReference type="InterPro" id="IPR052192">
    <property type="entry name" value="Insect_Ionotropic_Sensory_Rcpt"/>
</dbReference>
<keyword evidence="5 9" id="KW-1133">Transmembrane helix</keyword>
<evidence type="ECO:0000256" key="6">
    <source>
        <dbReference type="ARBA" id="ARBA00023136"/>
    </source>
</evidence>
<evidence type="ECO:0000256" key="4">
    <source>
        <dbReference type="ARBA" id="ARBA00022692"/>
    </source>
</evidence>
<dbReference type="Gene3D" id="1.10.287.70">
    <property type="match status" value="1"/>
</dbReference>
<feature type="transmembrane region" description="Helical" evidence="9">
    <location>
        <begin position="465"/>
        <end position="490"/>
    </location>
</feature>
<keyword evidence="3" id="KW-1003">Cell membrane</keyword>
<accession>A0ABQ8T510</accession>
<evidence type="ECO:0000313" key="11">
    <source>
        <dbReference type="EMBL" id="KAJ4441323.1"/>
    </source>
</evidence>
<evidence type="ECO:0000256" key="3">
    <source>
        <dbReference type="ARBA" id="ARBA00022475"/>
    </source>
</evidence>
<dbReference type="PANTHER" id="PTHR42643:SF24">
    <property type="entry name" value="IONOTROPIC RECEPTOR 60A"/>
    <property type="match status" value="1"/>
</dbReference>